<evidence type="ECO:0000313" key="3">
    <source>
        <dbReference type="Proteomes" id="UP000327143"/>
    </source>
</evidence>
<proteinExistence type="predicted"/>
<evidence type="ECO:0000256" key="1">
    <source>
        <dbReference type="SAM" id="MobiDB-lite"/>
    </source>
</evidence>
<protein>
    <submittedName>
        <fullName evidence="2">Uncharacterized protein</fullName>
    </submittedName>
</protein>
<reference evidence="2 3" key="1">
    <citation type="submission" date="2017-09" db="EMBL/GenBank/DDBJ databases">
        <authorList>
            <person name="Lee N."/>
            <person name="Cho B.-K."/>
        </authorList>
    </citation>
    <scope>NUCLEOTIDE SEQUENCE [LARGE SCALE GENOMIC DNA]</scope>
    <source>
        <strain evidence="2 3">ATCC 39115</strain>
    </source>
</reference>
<dbReference type="Proteomes" id="UP000327143">
    <property type="component" value="Chromosome"/>
</dbReference>
<accession>A0ABX6AI33</accession>
<feature type="region of interest" description="Disordered" evidence="1">
    <location>
        <begin position="40"/>
        <end position="79"/>
    </location>
</feature>
<name>A0ABX6AI33_STRVD</name>
<dbReference type="EMBL" id="CP023700">
    <property type="protein sequence ID" value="QEU86870.1"/>
    <property type="molecule type" value="Genomic_DNA"/>
</dbReference>
<sequence length="79" mass="8718">MTCVTARNWSRTVLRQEGVVRSGVARRTVRALGQRPTVEVEQAQQVSQRLDEESSPMSLGATGEALSDFETWLGSPRAE</sequence>
<organism evidence="2 3">
    <name type="scientific">Streptomyces viridosporus T7A</name>
    <dbReference type="NCBI Taxonomy" id="665577"/>
    <lineage>
        <taxon>Bacteria</taxon>
        <taxon>Bacillati</taxon>
        <taxon>Actinomycetota</taxon>
        <taxon>Actinomycetes</taxon>
        <taxon>Kitasatosporales</taxon>
        <taxon>Streptomycetaceae</taxon>
        <taxon>Streptomyces</taxon>
    </lineage>
</organism>
<evidence type="ECO:0000313" key="2">
    <source>
        <dbReference type="EMBL" id="QEU86870.1"/>
    </source>
</evidence>
<gene>
    <name evidence="2" type="ORF">CP969_20935</name>
</gene>
<keyword evidence="3" id="KW-1185">Reference proteome</keyword>